<gene>
    <name evidence="1" type="ORF">DI598_20880</name>
</gene>
<feature type="non-terminal residue" evidence="1">
    <location>
        <position position="1"/>
    </location>
</feature>
<organism evidence="1 2">
    <name type="scientific">Pseudopedobacter saltans</name>
    <dbReference type="NCBI Taxonomy" id="151895"/>
    <lineage>
        <taxon>Bacteria</taxon>
        <taxon>Pseudomonadati</taxon>
        <taxon>Bacteroidota</taxon>
        <taxon>Sphingobacteriia</taxon>
        <taxon>Sphingobacteriales</taxon>
        <taxon>Sphingobacteriaceae</taxon>
        <taxon>Pseudopedobacter</taxon>
    </lineage>
</organism>
<reference evidence="1 2" key="1">
    <citation type="submission" date="2017-11" db="EMBL/GenBank/DDBJ databases">
        <title>Infants hospitalized years apart are colonized by the same room-sourced microbial strains.</title>
        <authorList>
            <person name="Brooks B."/>
            <person name="Olm M.R."/>
            <person name="Firek B.A."/>
            <person name="Baker R."/>
            <person name="Thomas B.C."/>
            <person name="Morowitz M.J."/>
            <person name="Banfield J.F."/>
        </authorList>
    </citation>
    <scope>NUCLEOTIDE SEQUENCE [LARGE SCALE GENOMIC DNA]</scope>
    <source>
        <strain evidence="1">S2_009_000_R2_76</strain>
    </source>
</reference>
<dbReference type="EMBL" id="QFOI01000770">
    <property type="protein sequence ID" value="PZP38395.1"/>
    <property type="molecule type" value="Genomic_DNA"/>
</dbReference>
<dbReference type="AlphaFoldDB" id="A0A2W5E250"/>
<evidence type="ECO:0000313" key="1">
    <source>
        <dbReference type="EMBL" id="PZP38395.1"/>
    </source>
</evidence>
<name>A0A2W5E250_9SPHI</name>
<dbReference type="Proteomes" id="UP000249645">
    <property type="component" value="Unassembled WGS sequence"/>
</dbReference>
<accession>A0A2W5E250</accession>
<sequence length="80" mass="8712">FSYKVKDGRTAYFRNPTIVELEAHIAVGDSGKTIQANKVLAQSVFLGGDKSITEEEATILGLGKIMTQIVDRVEGELTEL</sequence>
<proteinExistence type="predicted"/>
<protein>
    <submittedName>
        <fullName evidence="1">Uncharacterized protein</fullName>
    </submittedName>
</protein>
<evidence type="ECO:0000313" key="2">
    <source>
        <dbReference type="Proteomes" id="UP000249645"/>
    </source>
</evidence>
<comment type="caution">
    <text evidence="1">The sequence shown here is derived from an EMBL/GenBank/DDBJ whole genome shotgun (WGS) entry which is preliminary data.</text>
</comment>